<evidence type="ECO:0000313" key="1">
    <source>
        <dbReference type="EMBL" id="MBL7259193.1"/>
    </source>
</evidence>
<comment type="caution">
    <text evidence="1">The sequence shown here is derived from an EMBL/GenBank/DDBJ whole genome shotgun (WGS) entry which is preliminary data.</text>
</comment>
<protein>
    <submittedName>
        <fullName evidence="1">Uncharacterized protein</fullName>
    </submittedName>
</protein>
<gene>
    <name evidence="1" type="ORF">JKJ07_33255</name>
</gene>
<reference evidence="1 2" key="1">
    <citation type="submission" date="2021-01" db="EMBL/GenBank/DDBJ databases">
        <title>Actinoplanes sp. nov. LDG1-01 isolated from lichen.</title>
        <authorList>
            <person name="Saeng-In P."/>
            <person name="Phongsopitanun W."/>
            <person name="Kanchanasin P."/>
            <person name="Yuki M."/>
            <person name="Kudo T."/>
            <person name="Ohkuma M."/>
            <person name="Tanasupawat S."/>
        </authorList>
    </citation>
    <scope>NUCLEOTIDE SEQUENCE [LARGE SCALE GENOMIC DNA]</scope>
    <source>
        <strain evidence="1 2">LDG1-01</strain>
    </source>
</reference>
<sequence>MPVSVNLDALLDEPFRDLPIAELINAPVAALAGVSDEEAQGLSLAFGINTIADLAANPFIRAAVAIADMAEAATPETPPEA</sequence>
<accession>A0ABS1VXH8</accession>
<name>A0ABS1VXH8_9ACTN</name>
<organism evidence="1 2">
    <name type="scientific">Paractinoplanes lichenicola</name>
    <dbReference type="NCBI Taxonomy" id="2802976"/>
    <lineage>
        <taxon>Bacteria</taxon>
        <taxon>Bacillati</taxon>
        <taxon>Actinomycetota</taxon>
        <taxon>Actinomycetes</taxon>
        <taxon>Micromonosporales</taxon>
        <taxon>Micromonosporaceae</taxon>
        <taxon>Paractinoplanes</taxon>
    </lineage>
</organism>
<dbReference type="EMBL" id="JAENHO010000010">
    <property type="protein sequence ID" value="MBL7259193.1"/>
    <property type="molecule type" value="Genomic_DNA"/>
</dbReference>
<proteinExistence type="predicted"/>
<dbReference type="RefSeq" id="WP_202995847.1">
    <property type="nucleotide sequence ID" value="NZ_JAENHO010000010.1"/>
</dbReference>
<keyword evidence="2" id="KW-1185">Reference proteome</keyword>
<dbReference type="Proteomes" id="UP000598996">
    <property type="component" value="Unassembled WGS sequence"/>
</dbReference>
<evidence type="ECO:0000313" key="2">
    <source>
        <dbReference type="Proteomes" id="UP000598996"/>
    </source>
</evidence>